<dbReference type="OrthoDB" id="5378915at2"/>
<dbReference type="InterPro" id="IPR013766">
    <property type="entry name" value="Thioredoxin_domain"/>
</dbReference>
<dbReference type="PROSITE" id="PS51352">
    <property type="entry name" value="THIOREDOXIN_2"/>
    <property type="match status" value="1"/>
</dbReference>
<dbReference type="InterPro" id="IPR036249">
    <property type="entry name" value="Thioredoxin-like_sf"/>
</dbReference>
<protein>
    <submittedName>
        <fullName evidence="2">Thiol reductase thioredoxin</fullName>
    </submittedName>
</protein>
<dbReference type="EMBL" id="MPIN01000002">
    <property type="protein sequence ID" value="OJH41377.1"/>
    <property type="molecule type" value="Genomic_DNA"/>
</dbReference>
<dbReference type="PANTHER" id="PTHR32234:SF0">
    <property type="entry name" value="THIOL:DISULFIDE INTERCHANGE PROTEIN DSBD"/>
    <property type="match status" value="1"/>
</dbReference>
<dbReference type="Gene3D" id="1.25.40.10">
    <property type="entry name" value="Tetratricopeptide repeat domain"/>
    <property type="match status" value="1"/>
</dbReference>
<comment type="caution">
    <text evidence="2">The sequence shown here is derived from an EMBL/GenBank/DDBJ whole genome shotgun (WGS) entry which is preliminary data.</text>
</comment>
<dbReference type="AlphaFoldDB" id="A0A1L9BGJ3"/>
<evidence type="ECO:0000313" key="2">
    <source>
        <dbReference type="EMBL" id="OJH41377.1"/>
    </source>
</evidence>
<evidence type="ECO:0000313" key="3">
    <source>
        <dbReference type="Proteomes" id="UP000182229"/>
    </source>
</evidence>
<dbReference type="SMART" id="SM00028">
    <property type="entry name" value="TPR"/>
    <property type="match status" value="3"/>
</dbReference>
<dbReference type="GO" id="GO:0015035">
    <property type="term" value="F:protein-disulfide reductase activity"/>
    <property type="evidence" value="ECO:0007669"/>
    <property type="project" value="TreeGrafter"/>
</dbReference>
<sequence>MRLPIFCLLAVGVWGCATERSASVSEPPAVHASGALPFIENDYPRALAEARARGLPLFVDTWAPWCHTCRSMRAYVFTDPALARHASRFVWLEVDTDLPSSAAFLEKYPVEFWPTFFILEPKEEKALVRFAGSATVAQLEKLFEDGERAYRGAAQGPEALLARGDALYGEGKSAEAADVLAQALAEAPADWSRRGRALESLLVAQHGAKRHEACARAALAELPRVPPSASWANAAGLGLSCALQVPPETPGVKELISALEEKGRQALSLDLAMPADDRSGVYELLVEARTHAGDEAGAKALAGQWLSFLEGEAARAPTPDARSVFDSHRMSAALVLGDPMRAVPAIEQSERDLPNDYNPPARLANLYRRLNRLDDALAASTRALTKVQGGRRLRVLSERAEIHLARGERDQAARTLEEALAYAKSLSSVQASPRMVASLEKKLAEVKGQRAP</sequence>
<dbReference type="Proteomes" id="UP000182229">
    <property type="component" value="Unassembled WGS sequence"/>
</dbReference>
<dbReference type="SUPFAM" id="SSF52833">
    <property type="entry name" value="Thioredoxin-like"/>
    <property type="match status" value="1"/>
</dbReference>
<proteinExistence type="predicted"/>
<dbReference type="InterPro" id="IPR019734">
    <property type="entry name" value="TPR_rpt"/>
</dbReference>
<organism evidence="2 3">
    <name type="scientific">Cystobacter ferrugineus</name>
    <dbReference type="NCBI Taxonomy" id="83449"/>
    <lineage>
        <taxon>Bacteria</taxon>
        <taxon>Pseudomonadati</taxon>
        <taxon>Myxococcota</taxon>
        <taxon>Myxococcia</taxon>
        <taxon>Myxococcales</taxon>
        <taxon>Cystobacterineae</taxon>
        <taxon>Archangiaceae</taxon>
        <taxon>Cystobacter</taxon>
    </lineage>
</organism>
<dbReference type="GO" id="GO:0045454">
    <property type="term" value="P:cell redox homeostasis"/>
    <property type="evidence" value="ECO:0007669"/>
    <property type="project" value="TreeGrafter"/>
</dbReference>
<name>A0A1L9BGJ3_9BACT</name>
<keyword evidence="3" id="KW-1185">Reference proteome</keyword>
<dbReference type="CDD" id="cd02947">
    <property type="entry name" value="TRX_family"/>
    <property type="match status" value="1"/>
</dbReference>
<dbReference type="InterPro" id="IPR011990">
    <property type="entry name" value="TPR-like_helical_dom_sf"/>
</dbReference>
<feature type="domain" description="Thioredoxin" evidence="1">
    <location>
        <begin position="16"/>
        <end position="148"/>
    </location>
</feature>
<reference evidence="3" key="1">
    <citation type="submission" date="2016-11" db="EMBL/GenBank/DDBJ databases">
        <authorList>
            <person name="Shukria A."/>
            <person name="Stevens D.C."/>
        </authorList>
    </citation>
    <scope>NUCLEOTIDE SEQUENCE [LARGE SCALE GENOMIC DNA]</scope>
    <source>
        <strain evidence="3">Cbfe23</strain>
    </source>
</reference>
<gene>
    <name evidence="2" type="ORF">BON30_10975</name>
</gene>
<dbReference type="RefSeq" id="WP_071897910.1">
    <property type="nucleotide sequence ID" value="NZ_MPIN01000002.1"/>
</dbReference>
<reference evidence="2 3" key="2">
    <citation type="submission" date="2016-12" db="EMBL/GenBank/DDBJ databases">
        <title>Draft Genome Sequence of Cystobacter ferrugineus Strain Cbfe23.</title>
        <authorList>
            <person name="Akbar S."/>
            <person name="Dowd S.E."/>
            <person name="Stevens D.C."/>
        </authorList>
    </citation>
    <scope>NUCLEOTIDE SEQUENCE [LARGE SCALE GENOMIC DNA]</scope>
    <source>
        <strain evidence="2 3">Cbfe23</strain>
    </source>
</reference>
<dbReference type="STRING" id="83449.BON30_10975"/>
<evidence type="ECO:0000259" key="1">
    <source>
        <dbReference type="PROSITE" id="PS51352"/>
    </source>
</evidence>
<dbReference type="SUPFAM" id="SSF48452">
    <property type="entry name" value="TPR-like"/>
    <property type="match status" value="1"/>
</dbReference>
<accession>A0A1L9BGJ3</accession>
<dbReference type="Gene3D" id="3.40.30.10">
    <property type="entry name" value="Glutaredoxin"/>
    <property type="match status" value="1"/>
</dbReference>
<dbReference type="PANTHER" id="PTHR32234">
    <property type="entry name" value="THIOL:DISULFIDE INTERCHANGE PROTEIN DSBD"/>
    <property type="match status" value="1"/>
</dbReference>
<dbReference type="GO" id="GO:0006950">
    <property type="term" value="P:response to stress"/>
    <property type="evidence" value="ECO:0007669"/>
    <property type="project" value="UniProtKB-ARBA"/>
</dbReference>
<dbReference type="Pfam" id="PF13899">
    <property type="entry name" value="Thioredoxin_7"/>
    <property type="match status" value="1"/>
</dbReference>